<evidence type="ECO:0000313" key="8">
    <source>
        <dbReference type="RefSeq" id="XP_010245653.1"/>
    </source>
</evidence>
<dbReference type="InterPro" id="IPR044610">
    <property type="entry name" value="GLCAT14A/B/C"/>
</dbReference>
<evidence type="ECO:0000313" key="7">
    <source>
        <dbReference type="Proteomes" id="UP000189703"/>
    </source>
</evidence>
<feature type="compositionally biased region" description="Polar residues" evidence="6">
    <location>
        <begin position="446"/>
        <end position="462"/>
    </location>
</feature>
<dbReference type="OMA" id="HIGWRES"/>
<keyword evidence="4" id="KW-0472">Membrane</keyword>
<reference evidence="8" key="1">
    <citation type="submission" date="2025-08" db="UniProtKB">
        <authorList>
            <consortium name="RefSeq"/>
        </authorList>
    </citation>
    <scope>IDENTIFICATION</scope>
</reference>
<dbReference type="Proteomes" id="UP000189703">
    <property type="component" value="Unplaced"/>
</dbReference>
<accession>A0A1U7ZCN3</accession>
<proteinExistence type="predicted"/>
<dbReference type="GeneID" id="104589143"/>
<dbReference type="eggNOG" id="KOG0799">
    <property type="taxonomic scope" value="Eukaryota"/>
</dbReference>
<comment type="subcellular location">
    <subcellularLocation>
        <location evidence="1">Membrane</location>
        <topology evidence="1">Single-pass type II membrane protein</topology>
    </subcellularLocation>
</comment>
<evidence type="ECO:0000256" key="4">
    <source>
        <dbReference type="ARBA" id="ARBA00023136"/>
    </source>
</evidence>
<evidence type="ECO:0000256" key="3">
    <source>
        <dbReference type="ARBA" id="ARBA00022679"/>
    </source>
</evidence>
<sequence>MPSPTSPLPTTTLTTTGATASKETRILYCLLAISLLSPLFILSFSSSSTTTPASSSGSFPFAFSGHHFQYKQLILLNPNQADHSSLTPKPPSIAYFITGSNGDSQRMLRLLFAIYHPRNQYLLHLDLTAPQSQRDELAVSVQSVPVFRAAQNVNVVGKADFAYSRGSSAVASTLHGAAILLRFFSDWDWFINLSAADYPLVTQDDLLHIFSFLPKDLNFVNHTSHIGWRESRRMKPIIIDPGFYLTAKSDIFYATQKREFPNAYRLFTGLASTILNREFVEFCVLGSDNLPRILLMYFSNMPSSQANYFQTILCNSPELKKTIVNHNLHHVSWDTPPKREPRALSLKDFNEMIQSGAAFGSRFLPDDPVLDRIDEEVLNRTAGKVIPGGWCLGDPKNDSCTVWGDVDVLRPGPGGKRLERRIVELLSSGTFHANQCDETLNEPKRVNQSVQNVTQDQNSVGSTEDPKRT</sequence>
<protein>
    <submittedName>
        <fullName evidence="8">Beta-glucuronosyltransferase GlcAT14B-like</fullName>
    </submittedName>
</protein>
<organism evidence="7 8">
    <name type="scientific">Nelumbo nucifera</name>
    <name type="common">Sacred lotus</name>
    <dbReference type="NCBI Taxonomy" id="4432"/>
    <lineage>
        <taxon>Eukaryota</taxon>
        <taxon>Viridiplantae</taxon>
        <taxon>Streptophyta</taxon>
        <taxon>Embryophyta</taxon>
        <taxon>Tracheophyta</taxon>
        <taxon>Spermatophyta</taxon>
        <taxon>Magnoliopsida</taxon>
        <taxon>Proteales</taxon>
        <taxon>Nelumbonaceae</taxon>
        <taxon>Nelumbo</taxon>
    </lineage>
</organism>
<name>A0A1U7ZCN3_NELNU</name>
<dbReference type="InterPro" id="IPR003406">
    <property type="entry name" value="Glyco_trans_14"/>
</dbReference>
<keyword evidence="3" id="KW-0808">Transferase</keyword>
<dbReference type="GO" id="GO:0015020">
    <property type="term" value="F:glucuronosyltransferase activity"/>
    <property type="evidence" value="ECO:0007669"/>
    <property type="project" value="InterPro"/>
</dbReference>
<gene>
    <name evidence="8" type="primary">LOC104589143</name>
</gene>
<dbReference type="RefSeq" id="XP_010245653.1">
    <property type="nucleotide sequence ID" value="XM_010247351.2"/>
</dbReference>
<keyword evidence="5" id="KW-0325">Glycoprotein</keyword>
<dbReference type="GO" id="GO:0016020">
    <property type="term" value="C:membrane"/>
    <property type="evidence" value="ECO:0007669"/>
    <property type="project" value="UniProtKB-SubCell"/>
</dbReference>
<dbReference type="PANTHER" id="PTHR45719:SF10">
    <property type="entry name" value="CORE-2_I-BRANCHING BETA-1,6-N-ACETYLGLUCOSAMINYLTRANSFERASE FAMILY PROTEIN"/>
    <property type="match status" value="1"/>
</dbReference>
<feature type="region of interest" description="Disordered" evidence="6">
    <location>
        <begin position="442"/>
        <end position="469"/>
    </location>
</feature>
<evidence type="ECO:0000256" key="6">
    <source>
        <dbReference type="SAM" id="MobiDB-lite"/>
    </source>
</evidence>
<dbReference type="Pfam" id="PF02485">
    <property type="entry name" value="Branch"/>
    <property type="match status" value="1"/>
</dbReference>
<evidence type="ECO:0000256" key="1">
    <source>
        <dbReference type="ARBA" id="ARBA00004606"/>
    </source>
</evidence>
<dbReference type="PANTHER" id="PTHR45719">
    <property type="entry name" value="GLYCOSYLTRANSFERASE"/>
    <property type="match status" value="1"/>
</dbReference>
<dbReference type="OrthoDB" id="2019572at2759"/>
<dbReference type="AlphaFoldDB" id="A0A1U7ZCN3"/>
<evidence type="ECO:0000256" key="5">
    <source>
        <dbReference type="ARBA" id="ARBA00023180"/>
    </source>
</evidence>
<keyword evidence="7" id="KW-1185">Reference proteome</keyword>
<dbReference type="KEGG" id="nnu:104589143"/>
<dbReference type="FunCoup" id="A0A1U7ZCN3">
    <property type="interactions" value="716"/>
</dbReference>
<evidence type="ECO:0000256" key="2">
    <source>
        <dbReference type="ARBA" id="ARBA00022676"/>
    </source>
</evidence>
<keyword evidence="2" id="KW-0328">Glycosyltransferase</keyword>